<proteinExistence type="predicted"/>
<sequence length="252" mass="28135">MDRQPLPLGVPWLCFAVYLDSVRPWAKLGVDAASCASDGRRLVALLPGRPAVSEATLQRPAMEVESLQWRASQEATTLPRALGAAWGKSISAFDGPSQCTLRIATSRNSLPRLLLAFPEGLLVSGPAEWRRQLIFLLLLGLRLSNRYQLPEEIWRRKVLPGGISSRKSKRRFLHRHATYALNTEPFKKCFQPSSNRHNLDSLEVFAPSPAYAGDRRREGDGEGSPMQLQLASRKGCEMLCALVPEMFLDLER</sequence>
<evidence type="ECO:0000313" key="2">
    <source>
        <dbReference type="Proteomes" id="UP000186817"/>
    </source>
</evidence>
<dbReference type="OrthoDB" id="10389049at2759"/>
<organism evidence="1 2">
    <name type="scientific">Symbiodinium microadriaticum</name>
    <name type="common">Dinoflagellate</name>
    <name type="synonym">Zooxanthella microadriatica</name>
    <dbReference type="NCBI Taxonomy" id="2951"/>
    <lineage>
        <taxon>Eukaryota</taxon>
        <taxon>Sar</taxon>
        <taxon>Alveolata</taxon>
        <taxon>Dinophyceae</taxon>
        <taxon>Suessiales</taxon>
        <taxon>Symbiodiniaceae</taxon>
        <taxon>Symbiodinium</taxon>
    </lineage>
</organism>
<evidence type="ECO:0000313" key="1">
    <source>
        <dbReference type="EMBL" id="OLQ08938.1"/>
    </source>
</evidence>
<name>A0A1Q9ENH1_SYMMI</name>
<accession>A0A1Q9ENH1</accession>
<dbReference type="EMBL" id="LSRX01000107">
    <property type="protein sequence ID" value="OLQ08938.1"/>
    <property type="molecule type" value="Genomic_DNA"/>
</dbReference>
<comment type="caution">
    <text evidence="1">The sequence shown here is derived from an EMBL/GenBank/DDBJ whole genome shotgun (WGS) entry which is preliminary data.</text>
</comment>
<dbReference type="Proteomes" id="UP000186817">
    <property type="component" value="Unassembled WGS sequence"/>
</dbReference>
<keyword evidence="2" id="KW-1185">Reference proteome</keyword>
<gene>
    <name evidence="1" type="ORF">AK812_SmicGene7537</name>
</gene>
<protein>
    <submittedName>
        <fullName evidence="1">Uncharacterized protein</fullName>
    </submittedName>
</protein>
<reference evidence="1 2" key="1">
    <citation type="submission" date="2016-02" db="EMBL/GenBank/DDBJ databases">
        <title>Genome analysis of coral dinoflagellate symbionts highlights evolutionary adaptations to a symbiotic lifestyle.</title>
        <authorList>
            <person name="Aranda M."/>
            <person name="Li Y."/>
            <person name="Liew Y.J."/>
            <person name="Baumgarten S."/>
            <person name="Simakov O."/>
            <person name="Wilson M."/>
            <person name="Piel J."/>
            <person name="Ashoor H."/>
            <person name="Bougouffa S."/>
            <person name="Bajic V.B."/>
            <person name="Ryu T."/>
            <person name="Ravasi T."/>
            <person name="Bayer T."/>
            <person name="Micklem G."/>
            <person name="Kim H."/>
            <person name="Bhak J."/>
            <person name="Lajeunesse T.C."/>
            <person name="Voolstra C.R."/>
        </authorList>
    </citation>
    <scope>NUCLEOTIDE SEQUENCE [LARGE SCALE GENOMIC DNA]</scope>
    <source>
        <strain evidence="1 2">CCMP2467</strain>
    </source>
</reference>
<dbReference type="AlphaFoldDB" id="A0A1Q9ENH1"/>